<name>A0A9P9JL41_FUSRE</name>
<sequence length="49" mass="5431">YPDLSAFKATGGKVIHIYGKSDDSIPAGLLVYCYDSMHSVMFPDKSYNK</sequence>
<keyword evidence="2" id="KW-1185">Reference proteome</keyword>
<protein>
    <submittedName>
        <fullName evidence="1">Uncharacterized protein</fullName>
    </submittedName>
</protein>
<gene>
    <name evidence="1" type="ORF">BKA55DRAFT_717522</name>
</gene>
<feature type="non-terminal residue" evidence="1">
    <location>
        <position position="1"/>
    </location>
</feature>
<comment type="caution">
    <text evidence="1">The sequence shown here is derived from an EMBL/GenBank/DDBJ whole genome shotgun (WGS) entry which is preliminary data.</text>
</comment>
<reference evidence="1" key="1">
    <citation type="journal article" date="2021" name="Nat. Commun.">
        <title>Genetic determinants of endophytism in the Arabidopsis root mycobiome.</title>
        <authorList>
            <person name="Mesny F."/>
            <person name="Miyauchi S."/>
            <person name="Thiergart T."/>
            <person name="Pickel B."/>
            <person name="Atanasova L."/>
            <person name="Karlsson M."/>
            <person name="Huettel B."/>
            <person name="Barry K.W."/>
            <person name="Haridas S."/>
            <person name="Chen C."/>
            <person name="Bauer D."/>
            <person name="Andreopoulos W."/>
            <person name="Pangilinan J."/>
            <person name="LaButti K."/>
            <person name="Riley R."/>
            <person name="Lipzen A."/>
            <person name="Clum A."/>
            <person name="Drula E."/>
            <person name="Henrissat B."/>
            <person name="Kohler A."/>
            <person name="Grigoriev I.V."/>
            <person name="Martin F.M."/>
            <person name="Hacquard S."/>
        </authorList>
    </citation>
    <scope>NUCLEOTIDE SEQUENCE</scope>
    <source>
        <strain evidence="1">MPI-CAGE-AT-0023</strain>
    </source>
</reference>
<organism evidence="1 2">
    <name type="scientific">Fusarium redolens</name>
    <dbReference type="NCBI Taxonomy" id="48865"/>
    <lineage>
        <taxon>Eukaryota</taxon>
        <taxon>Fungi</taxon>
        <taxon>Dikarya</taxon>
        <taxon>Ascomycota</taxon>
        <taxon>Pezizomycotina</taxon>
        <taxon>Sordariomycetes</taxon>
        <taxon>Hypocreomycetidae</taxon>
        <taxon>Hypocreales</taxon>
        <taxon>Nectriaceae</taxon>
        <taxon>Fusarium</taxon>
        <taxon>Fusarium redolens species complex</taxon>
    </lineage>
</organism>
<proteinExistence type="predicted"/>
<evidence type="ECO:0000313" key="2">
    <source>
        <dbReference type="Proteomes" id="UP000720189"/>
    </source>
</evidence>
<dbReference type="EMBL" id="JAGMUX010000028">
    <property type="protein sequence ID" value="KAH7220408.1"/>
    <property type="molecule type" value="Genomic_DNA"/>
</dbReference>
<dbReference type="OrthoDB" id="3039123at2759"/>
<dbReference type="AlphaFoldDB" id="A0A9P9JL41"/>
<evidence type="ECO:0000313" key="1">
    <source>
        <dbReference type="EMBL" id="KAH7220408.1"/>
    </source>
</evidence>
<dbReference type="GeneID" id="70230882"/>
<dbReference type="Proteomes" id="UP000720189">
    <property type="component" value="Unassembled WGS sequence"/>
</dbReference>
<accession>A0A9P9JL41</accession>
<dbReference type="RefSeq" id="XP_046042012.1">
    <property type="nucleotide sequence ID" value="XM_046200928.1"/>
</dbReference>